<proteinExistence type="predicted"/>
<evidence type="ECO:0000259" key="2">
    <source>
        <dbReference type="Pfam" id="PF18431"/>
    </source>
</evidence>
<protein>
    <recommendedName>
        <fullName evidence="2">Bacterial CdiA-CT RNAse A domain-containing protein</fullName>
    </recommendedName>
</protein>
<reference evidence="3 4" key="1">
    <citation type="submission" date="2023-02" db="EMBL/GenBank/DDBJ databases">
        <title>Genome sequencing required for Actinomycetospora new species description.</title>
        <authorList>
            <person name="Saimee Y."/>
            <person name="Duangmal K."/>
        </authorList>
    </citation>
    <scope>NUCLEOTIDE SEQUENCE [LARGE SCALE GENOMIC DNA]</scope>
    <source>
        <strain evidence="3 4">DW7H6</strain>
    </source>
</reference>
<dbReference type="InterPro" id="IPR041436">
    <property type="entry name" value="RNAse_A_bac"/>
</dbReference>
<dbReference type="CDD" id="cd20684">
    <property type="entry name" value="CdiA-CT_Yk_RNaseA-like"/>
    <property type="match status" value="1"/>
</dbReference>
<accession>A0ABT5SVV8</accession>
<dbReference type="EMBL" id="JAQZAO010000007">
    <property type="protein sequence ID" value="MDD7966971.1"/>
    <property type="molecule type" value="Genomic_DNA"/>
</dbReference>
<gene>
    <name evidence="3" type="ORF">PGB27_16665</name>
</gene>
<feature type="domain" description="Bacterial CdiA-CT RNAse A" evidence="2">
    <location>
        <begin position="300"/>
        <end position="417"/>
    </location>
</feature>
<evidence type="ECO:0000256" key="1">
    <source>
        <dbReference type="SAM" id="MobiDB-lite"/>
    </source>
</evidence>
<dbReference type="Proteomes" id="UP001300763">
    <property type="component" value="Unassembled WGS sequence"/>
</dbReference>
<name>A0ABT5SVV8_9PSEU</name>
<organism evidence="3 4">
    <name type="scientific">Actinomycetospora lemnae</name>
    <dbReference type="NCBI Taxonomy" id="3019891"/>
    <lineage>
        <taxon>Bacteria</taxon>
        <taxon>Bacillati</taxon>
        <taxon>Actinomycetota</taxon>
        <taxon>Actinomycetes</taxon>
        <taxon>Pseudonocardiales</taxon>
        <taxon>Pseudonocardiaceae</taxon>
        <taxon>Actinomycetospora</taxon>
    </lineage>
</organism>
<dbReference type="RefSeq" id="WP_274201509.1">
    <property type="nucleotide sequence ID" value="NZ_JAQZAO010000007.1"/>
</dbReference>
<sequence>MPGDPAAVEVAADALDRAAQDLATVGDAVAAHGRAATATWSGSAAVLAATAVGTAATGSRTTAGAVRAAVGPLRAFAAELRRAQQDWLEGERMALQGQALLVGAGSGAPADAARESGRVAITDGAAIMTSAEDRARTAAEDAARALDAAGAVLAGLSPTAPAAAPPDGNAWDGLVKAGGDVVDEVANTVGGVLDHVDVFDPGFGDTWKGTWETTQAAVTDPLGAVGTMVQGTVAPVVDSYQTGGLDEAVGRSPGVIAAALGGKGLGKLGRLRDLAPDPAPGDHTPLAPGGGLQRHEDAGGHTLDPSRAHVGASDQDLLDRQASMDRPGAVSTYTDRQTAERAVHENIAANRAAIDRWLQSDPRRPGRFELAHDEPIGRLAPRTAAGLGDVTDATVSRVVLVRDVAMPDGYRILTSYPRP</sequence>
<evidence type="ECO:0000313" key="3">
    <source>
        <dbReference type="EMBL" id="MDD7966971.1"/>
    </source>
</evidence>
<dbReference type="Pfam" id="PF18431">
    <property type="entry name" value="RNAse_A_bac"/>
    <property type="match status" value="1"/>
</dbReference>
<feature type="region of interest" description="Disordered" evidence="1">
    <location>
        <begin position="271"/>
        <end position="314"/>
    </location>
</feature>
<feature type="compositionally biased region" description="Basic and acidic residues" evidence="1">
    <location>
        <begin position="293"/>
        <end position="307"/>
    </location>
</feature>
<comment type="caution">
    <text evidence="3">The sequence shown here is derived from an EMBL/GenBank/DDBJ whole genome shotgun (WGS) entry which is preliminary data.</text>
</comment>
<keyword evidence="4" id="KW-1185">Reference proteome</keyword>
<evidence type="ECO:0000313" key="4">
    <source>
        <dbReference type="Proteomes" id="UP001300763"/>
    </source>
</evidence>